<protein>
    <submittedName>
        <fullName evidence="1">Uncharacterized protein</fullName>
    </submittedName>
</protein>
<organism evidence="1">
    <name type="scientific">Anguilla anguilla</name>
    <name type="common">European freshwater eel</name>
    <name type="synonym">Muraena anguilla</name>
    <dbReference type="NCBI Taxonomy" id="7936"/>
    <lineage>
        <taxon>Eukaryota</taxon>
        <taxon>Metazoa</taxon>
        <taxon>Chordata</taxon>
        <taxon>Craniata</taxon>
        <taxon>Vertebrata</taxon>
        <taxon>Euteleostomi</taxon>
        <taxon>Actinopterygii</taxon>
        <taxon>Neopterygii</taxon>
        <taxon>Teleostei</taxon>
        <taxon>Anguilliformes</taxon>
        <taxon>Anguillidae</taxon>
        <taxon>Anguilla</taxon>
    </lineage>
</organism>
<accession>A0A0E9PX21</accession>
<dbReference type="AlphaFoldDB" id="A0A0E9PX21"/>
<sequence length="38" mass="4382">MQVLSLNSSHLVHLQDGFLLVNPLYILCVFNREILNEV</sequence>
<dbReference type="EMBL" id="GBXM01099533">
    <property type="protein sequence ID" value="JAH09044.1"/>
    <property type="molecule type" value="Transcribed_RNA"/>
</dbReference>
<evidence type="ECO:0000313" key="1">
    <source>
        <dbReference type="EMBL" id="JAH09044.1"/>
    </source>
</evidence>
<reference evidence="1" key="2">
    <citation type="journal article" date="2015" name="Fish Shellfish Immunol.">
        <title>Early steps in the European eel (Anguilla anguilla)-Vibrio vulnificus interaction in the gills: Role of the RtxA13 toxin.</title>
        <authorList>
            <person name="Callol A."/>
            <person name="Pajuelo D."/>
            <person name="Ebbesson L."/>
            <person name="Teles M."/>
            <person name="MacKenzie S."/>
            <person name="Amaro C."/>
        </authorList>
    </citation>
    <scope>NUCLEOTIDE SEQUENCE</scope>
</reference>
<reference evidence="1" key="1">
    <citation type="submission" date="2014-11" db="EMBL/GenBank/DDBJ databases">
        <authorList>
            <person name="Amaro Gonzalez C."/>
        </authorList>
    </citation>
    <scope>NUCLEOTIDE SEQUENCE</scope>
</reference>
<name>A0A0E9PX21_ANGAN</name>
<proteinExistence type="predicted"/>